<gene>
    <name evidence="3" type="ORF">PPAR00522_LOCUS8326</name>
</gene>
<dbReference type="PANTHER" id="PTHR43597:SF5">
    <property type="entry name" value="SUFE-LIKE PROTEIN 2, CHLOROPLASTIC"/>
    <property type="match status" value="1"/>
</dbReference>
<dbReference type="EMBL" id="HBFM01013301">
    <property type="protein sequence ID" value="CAD8771923.1"/>
    <property type="molecule type" value="Transcribed_RNA"/>
</dbReference>
<name>A0A7S0UU09_9CHLO</name>
<evidence type="ECO:0000259" key="2">
    <source>
        <dbReference type="Pfam" id="PF02657"/>
    </source>
</evidence>
<comment type="similarity">
    <text evidence="1">Belongs to the SufE family.</text>
</comment>
<feature type="domain" description="Fe-S metabolism associated" evidence="2">
    <location>
        <begin position="100"/>
        <end position="219"/>
    </location>
</feature>
<evidence type="ECO:0000256" key="1">
    <source>
        <dbReference type="ARBA" id="ARBA00010282"/>
    </source>
</evidence>
<organism evidence="3">
    <name type="scientific">Polytomella parva</name>
    <dbReference type="NCBI Taxonomy" id="51329"/>
    <lineage>
        <taxon>Eukaryota</taxon>
        <taxon>Viridiplantae</taxon>
        <taxon>Chlorophyta</taxon>
        <taxon>core chlorophytes</taxon>
        <taxon>Chlorophyceae</taxon>
        <taxon>CS clade</taxon>
        <taxon>Chlamydomonadales</taxon>
        <taxon>Chlamydomonadaceae</taxon>
        <taxon>Polytomella</taxon>
    </lineage>
</organism>
<dbReference type="InterPro" id="IPR003808">
    <property type="entry name" value="Fe-S_metab-assoc_dom"/>
</dbReference>
<proteinExistence type="inferred from homology"/>
<reference evidence="3" key="1">
    <citation type="submission" date="2021-01" db="EMBL/GenBank/DDBJ databases">
        <authorList>
            <person name="Corre E."/>
            <person name="Pelletier E."/>
            <person name="Niang G."/>
            <person name="Scheremetjew M."/>
            <person name="Finn R."/>
            <person name="Kale V."/>
            <person name="Holt S."/>
            <person name="Cochrane G."/>
            <person name="Meng A."/>
            <person name="Brown T."/>
            <person name="Cohen L."/>
        </authorList>
    </citation>
    <scope>NUCLEOTIDE SEQUENCE</scope>
    <source>
        <strain evidence="3">SAG 63-3</strain>
    </source>
</reference>
<dbReference type="Pfam" id="PF02657">
    <property type="entry name" value="SufE"/>
    <property type="match status" value="1"/>
</dbReference>
<evidence type="ECO:0000313" key="3">
    <source>
        <dbReference type="EMBL" id="CAD8771923.1"/>
    </source>
</evidence>
<sequence>MFVQSSSLNSIRTTSRSYAITTTQVSSCSSARPANKKVRFFGPSTISLQSHQSHSFTSCYLNIASHSTLVSRPQICFASNSKHNAVSTQDLPINLRKLVQAFQFVPDPKARYKQLLFIAGKLPKMADHLKVPANKVEGCVSQVWLSLEVKADGLIYWVADSDSQLTKGLAALLVQGLSGCRPEEVVALNPSFIELLGLKQSLTPSRNNGFFNMLRLMQRKAAMVIAANREGEVTEKRVEAKTANGEARVI</sequence>
<dbReference type="PANTHER" id="PTHR43597">
    <property type="entry name" value="SULFUR ACCEPTOR PROTEIN CSDE"/>
    <property type="match status" value="1"/>
</dbReference>
<dbReference type="AlphaFoldDB" id="A0A7S0UU09"/>
<dbReference type="Gene3D" id="3.90.1010.10">
    <property type="match status" value="1"/>
</dbReference>
<accession>A0A7S0UU09</accession>
<protein>
    <recommendedName>
        <fullName evidence="2">Fe-S metabolism associated domain-containing protein</fullName>
    </recommendedName>
</protein>
<dbReference type="SUPFAM" id="SSF82649">
    <property type="entry name" value="SufE/NifU"/>
    <property type="match status" value="1"/>
</dbReference>